<evidence type="ECO:0000313" key="2">
    <source>
        <dbReference type="Proteomes" id="UP000716291"/>
    </source>
</evidence>
<protein>
    <submittedName>
        <fullName evidence="1">Uncharacterized protein</fullName>
    </submittedName>
</protein>
<name>A0A9P6XIN2_RHIOR</name>
<evidence type="ECO:0000313" key="1">
    <source>
        <dbReference type="EMBL" id="KAG1314549.1"/>
    </source>
</evidence>
<accession>A0A9P6XIN2</accession>
<comment type="caution">
    <text evidence="1">The sequence shown here is derived from an EMBL/GenBank/DDBJ whole genome shotgun (WGS) entry which is preliminary data.</text>
</comment>
<keyword evidence="2" id="KW-1185">Reference proteome</keyword>
<dbReference type="EMBL" id="JAANQT010000102">
    <property type="protein sequence ID" value="KAG1314549.1"/>
    <property type="molecule type" value="Genomic_DNA"/>
</dbReference>
<reference evidence="1" key="1">
    <citation type="journal article" date="2020" name="Microb. Genom.">
        <title>Genetic diversity of clinical and environmental Mucorales isolates obtained from an investigation of mucormycosis cases among solid organ transplant recipients.</title>
        <authorList>
            <person name="Nguyen M.H."/>
            <person name="Kaul D."/>
            <person name="Muto C."/>
            <person name="Cheng S.J."/>
            <person name="Richter R.A."/>
            <person name="Bruno V.M."/>
            <person name="Liu G."/>
            <person name="Beyhan S."/>
            <person name="Sundermann A.J."/>
            <person name="Mounaud S."/>
            <person name="Pasculle A.W."/>
            <person name="Nierman W.C."/>
            <person name="Driscoll E."/>
            <person name="Cumbie R."/>
            <person name="Clancy C.J."/>
            <person name="Dupont C.L."/>
        </authorList>
    </citation>
    <scope>NUCLEOTIDE SEQUENCE</scope>
    <source>
        <strain evidence="1">GL11</strain>
    </source>
</reference>
<organism evidence="1 2">
    <name type="scientific">Rhizopus oryzae</name>
    <name type="common">Mucormycosis agent</name>
    <name type="synonym">Rhizopus arrhizus var. delemar</name>
    <dbReference type="NCBI Taxonomy" id="64495"/>
    <lineage>
        <taxon>Eukaryota</taxon>
        <taxon>Fungi</taxon>
        <taxon>Fungi incertae sedis</taxon>
        <taxon>Mucoromycota</taxon>
        <taxon>Mucoromycotina</taxon>
        <taxon>Mucoromycetes</taxon>
        <taxon>Mucorales</taxon>
        <taxon>Mucorineae</taxon>
        <taxon>Rhizopodaceae</taxon>
        <taxon>Rhizopus</taxon>
    </lineage>
</organism>
<proteinExistence type="predicted"/>
<dbReference type="AlphaFoldDB" id="A0A9P6XIN2"/>
<gene>
    <name evidence="1" type="ORF">G6F64_001360</name>
</gene>
<sequence>MIPVFTTVQQVFTKSATREEGFFQLINIGMKFQGTQKTIVKFIKNVLEYFPLNDLGEIIKEDDLKSRYILPMLQSLFDDLDDENMVFFKISNENNTGCKQKVFDVSHRRPDGQFRQKAECDSLIAIGYMETKAESESKSYEACM</sequence>
<dbReference type="Proteomes" id="UP000716291">
    <property type="component" value="Unassembled WGS sequence"/>
</dbReference>